<accession>A0AAV8WS53</accession>
<organism evidence="2 3">
    <name type="scientific">Rhamnusium bicolor</name>
    <dbReference type="NCBI Taxonomy" id="1586634"/>
    <lineage>
        <taxon>Eukaryota</taxon>
        <taxon>Metazoa</taxon>
        <taxon>Ecdysozoa</taxon>
        <taxon>Arthropoda</taxon>
        <taxon>Hexapoda</taxon>
        <taxon>Insecta</taxon>
        <taxon>Pterygota</taxon>
        <taxon>Neoptera</taxon>
        <taxon>Endopterygota</taxon>
        <taxon>Coleoptera</taxon>
        <taxon>Polyphaga</taxon>
        <taxon>Cucujiformia</taxon>
        <taxon>Chrysomeloidea</taxon>
        <taxon>Cerambycidae</taxon>
        <taxon>Lepturinae</taxon>
        <taxon>Rhagiini</taxon>
        <taxon>Rhamnusium</taxon>
    </lineage>
</organism>
<dbReference type="PANTHER" id="PTHR46599:SF3">
    <property type="entry name" value="PIGGYBAC TRANSPOSABLE ELEMENT-DERIVED PROTEIN 4"/>
    <property type="match status" value="1"/>
</dbReference>
<keyword evidence="3" id="KW-1185">Reference proteome</keyword>
<protein>
    <recommendedName>
        <fullName evidence="1">PiggyBac transposable element-derived protein domain-containing protein</fullName>
    </recommendedName>
</protein>
<evidence type="ECO:0000313" key="3">
    <source>
        <dbReference type="Proteomes" id="UP001162156"/>
    </source>
</evidence>
<dbReference type="AlphaFoldDB" id="A0AAV8WS53"/>
<dbReference type="InterPro" id="IPR029526">
    <property type="entry name" value="PGBD"/>
</dbReference>
<proteinExistence type="predicted"/>
<evidence type="ECO:0000259" key="1">
    <source>
        <dbReference type="Pfam" id="PF13843"/>
    </source>
</evidence>
<dbReference type="Proteomes" id="UP001162156">
    <property type="component" value="Unassembled WGS sequence"/>
</dbReference>
<dbReference type="Pfam" id="PF13843">
    <property type="entry name" value="DDE_Tnp_1_7"/>
    <property type="match status" value="1"/>
</dbReference>
<reference evidence="2" key="1">
    <citation type="journal article" date="2023" name="Insect Mol. Biol.">
        <title>Genome sequencing provides insights into the evolution of gene families encoding plant cell wall-degrading enzymes in longhorned beetles.</title>
        <authorList>
            <person name="Shin N.R."/>
            <person name="Okamura Y."/>
            <person name="Kirsch R."/>
            <person name="Pauchet Y."/>
        </authorList>
    </citation>
    <scope>NUCLEOTIDE SEQUENCE</scope>
    <source>
        <strain evidence="2">RBIC_L_NR</strain>
    </source>
</reference>
<evidence type="ECO:0000313" key="2">
    <source>
        <dbReference type="EMBL" id="KAJ8929077.1"/>
    </source>
</evidence>
<sequence>MALPLAKKLLQRNTHTVRTLRNYRKGLPKDVINAKLNKGEICRKQNEDGIIVTKWKDKGDMRILSTYHNLDIVNIGKKNRRNEEIKKPQCVVDYNAGKTGIDLSDQMSSYSSPVRKSLRWYHKVATELLMGTTVVNSLVLYKSIYSESKMSITQFCTELVNSPINIGSNSNSNEIYSQTKGTQS</sequence>
<comment type="caution">
    <text evidence="2">The sequence shown here is derived from an EMBL/GenBank/DDBJ whole genome shotgun (WGS) entry which is preliminary data.</text>
</comment>
<name>A0AAV8WS53_9CUCU</name>
<gene>
    <name evidence="2" type="ORF">NQ314_018276</name>
</gene>
<feature type="domain" description="PiggyBac transposable element-derived protein" evidence="1">
    <location>
        <begin position="3"/>
        <end position="137"/>
    </location>
</feature>
<dbReference type="PANTHER" id="PTHR46599">
    <property type="entry name" value="PIGGYBAC TRANSPOSABLE ELEMENT-DERIVED PROTEIN 4"/>
    <property type="match status" value="1"/>
</dbReference>
<dbReference type="EMBL" id="JANEYF010005136">
    <property type="protein sequence ID" value="KAJ8929077.1"/>
    <property type="molecule type" value="Genomic_DNA"/>
</dbReference>